<evidence type="ECO:0000313" key="4">
    <source>
        <dbReference type="Proteomes" id="UP000215145"/>
    </source>
</evidence>
<comment type="caution">
    <text evidence="3">The sequence shown here is derived from an EMBL/GenBank/DDBJ whole genome shotgun (WGS) entry which is preliminary data.</text>
</comment>
<evidence type="ECO:0000259" key="2">
    <source>
        <dbReference type="Pfam" id="PF03795"/>
    </source>
</evidence>
<feature type="domain" description="YCII-related" evidence="2">
    <location>
        <begin position="1"/>
        <end position="107"/>
    </location>
</feature>
<dbReference type="PANTHER" id="PTHR35174:SF4">
    <property type="entry name" value="BLL7163 PROTEIN"/>
    <property type="match status" value="1"/>
</dbReference>
<dbReference type="Gene3D" id="3.30.70.1060">
    <property type="entry name" value="Dimeric alpha+beta barrel"/>
    <property type="match status" value="1"/>
</dbReference>
<dbReference type="RefSeq" id="WP_089525292.1">
    <property type="nucleotide sequence ID" value="NZ_NMUQ01000002.1"/>
</dbReference>
<organism evidence="3 4">
    <name type="scientific">Paenibacillus herberti</name>
    <dbReference type="NCBI Taxonomy" id="1619309"/>
    <lineage>
        <taxon>Bacteria</taxon>
        <taxon>Bacillati</taxon>
        <taxon>Bacillota</taxon>
        <taxon>Bacilli</taxon>
        <taxon>Bacillales</taxon>
        <taxon>Paenibacillaceae</taxon>
        <taxon>Paenibacillus</taxon>
    </lineage>
</organism>
<sequence length="147" mass="16207">MRFMLMVKGTGYSEAGIKPGLEDTAALEAYRHSLLRAGVLVAAEELQPSSRGIRISHLADLEHASPALIERGPFPLEQGLVAGYTLIEVETEDEAVDWALQMPVPKSWNGFELELRRLEDNSGIVKDPKQLAMQADLADQLHMLKKG</sequence>
<accession>A0A229NX08</accession>
<keyword evidence="4" id="KW-1185">Reference proteome</keyword>
<dbReference type="AlphaFoldDB" id="A0A229NX08"/>
<dbReference type="PANTHER" id="PTHR35174">
    <property type="entry name" value="BLL7171 PROTEIN-RELATED"/>
    <property type="match status" value="1"/>
</dbReference>
<reference evidence="3 4" key="1">
    <citation type="submission" date="2017-07" db="EMBL/GenBank/DDBJ databases">
        <title>Paenibacillus herberti R33 genome sequencing and assembly.</title>
        <authorList>
            <person name="Su W."/>
        </authorList>
    </citation>
    <scope>NUCLEOTIDE SEQUENCE [LARGE SCALE GENOMIC DNA]</scope>
    <source>
        <strain evidence="3 4">R33</strain>
    </source>
</reference>
<dbReference type="SUPFAM" id="SSF54909">
    <property type="entry name" value="Dimeric alpha+beta barrel"/>
    <property type="match status" value="1"/>
</dbReference>
<protein>
    <recommendedName>
        <fullName evidence="2">YCII-related domain-containing protein</fullName>
    </recommendedName>
</protein>
<dbReference type="EMBL" id="NMUQ01000002">
    <property type="protein sequence ID" value="OXM14472.1"/>
    <property type="molecule type" value="Genomic_DNA"/>
</dbReference>
<gene>
    <name evidence="3" type="ORF">CGZ75_16140</name>
</gene>
<dbReference type="OrthoDB" id="9795306at2"/>
<proteinExistence type="inferred from homology"/>
<name>A0A229NX08_9BACL</name>
<evidence type="ECO:0000256" key="1">
    <source>
        <dbReference type="ARBA" id="ARBA00007689"/>
    </source>
</evidence>
<dbReference type="InterPro" id="IPR005545">
    <property type="entry name" value="YCII"/>
</dbReference>
<dbReference type="Pfam" id="PF03795">
    <property type="entry name" value="YCII"/>
    <property type="match status" value="1"/>
</dbReference>
<comment type="similarity">
    <text evidence="1">Belongs to the YciI family.</text>
</comment>
<dbReference type="Proteomes" id="UP000215145">
    <property type="component" value="Unassembled WGS sequence"/>
</dbReference>
<evidence type="ECO:0000313" key="3">
    <source>
        <dbReference type="EMBL" id="OXM14472.1"/>
    </source>
</evidence>
<dbReference type="InterPro" id="IPR011008">
    <property type="entry name" value="Dimeric_a/b-barrel"/>
</dbReference>